<dbReference type="AlphaFoldDB" id="A0A178LP60"/>
<reference evidence="3 4" key="1">
    <citation type="submission" date="2016-04" db="EMBL/GenBank/DDBJ databases">
        <title>Draft Genome Sequences of Staphylococcus capitis Strain H36, S. capitis Strain H65, S. cohnii Strain H62, S. hominis Strain H69, Mycobacterium iranicum Strain H39, Plantibacter sp. Strain H53, Pseudomonas oryzihabitans Strain H72, and Microbacterium sp. Strain H83, isolated from residential settings.</title>
        <authorList>
            <person name="Lymperopoulou D."/>
            <person name="Adams R.I."/>
            <person name="Lindow S."/>
            <person name="Coil D.A."/>
            <person name="Jospin G."/>
            <person name="Eisen J.A."/>
        </authorList>
    </citation>
    <scope>NUCLEOTIDE SEQUENCE [LARGE SCALE GENOMIC DNA]</scope>
    <source>
        <strain evidence="3 4">H72</strain>
    </source>
</reference>
<feature type="signal peptide" evidence="1">
    <location>
        <begin position="1"/>
        <end position="21"/>
    </location>
</feature>
<dbReference type="Gene3D" id="1.20.1270.180">
    <property type="match status" value="1"/>
</dbReference>
<dbReference type="Pfam" id="PF07007">
    <property type="entry name" value="LprI"/>
    <property type="match status" value="1"/>
</dbReference>
<name>A0A178LP60_9PSED</name>
<evidence type="ECO:0000313" key="4">
    <source>
        <dbReference type="Proteomes" id="UP000078356"/>
    </source>
</evidence>
<organism evidence="3 4">
    <name type="scientific">Pseudomonas oryzihabitans</name>
    <dbReference type="NCBI Taxonomy" id="47885"/>
    <lineage>
        <taxon>Bacteria</taxon>
        <taxon>Pseudomonadati</taxon>
        <taxon>Pseudomonadota</taxon>
        <taxon>Gammaproteobacteria</taxon>
        <taxon>Pseudomonadales</taxon>
        <taxon>Pseudomonadaceae</taxon>
        <taxon>Pseudomonas</taxon>
    </lineage>
</organism>
<evidence type="ECO:0000256" key="1">
    <source>
        <dbReference type="SAM" id="SignalP"/>
    </source>
</evidence>
<protein>
    <recommendedName>
        <fullName evidence="2">Lysozyme inhibitor LprI-like N-terminal domain-containing protein</fullName>
    </recommendedName>
</protein>
<dbReference type="OrthoDB" id="6903453at2"/>
<feature type="chain" id="PRO_5008091283" description="Lysozyme inhibitor LprI-like N-terminal domain-containing protein" evidence="1">
    <location>
        <begin position="22"/>
        <end position="126"/>
    </location>
</feature>
<keyword evidence="1" id="KW-0732">Signal</keyword>
<dbReference type="EMBL" id="LWCR01000001">
    <property type="protein sequence ID" value="OAN32325.1"/>
    <property type="molecule type" value="Genomic_DNA"/>
</dbReference>
<feature type="domain" description="Lysozyme inhibitor LprI-like N-terminal" evidence="2">
    <location>
        <begin position="29"/>
        <end position="118"/>
    </location>
</feature>
<evidence type="ECO:0000259" key="2">
    <source>
        <dbReference type="Pfam" id="PF07007"/>
    </source>
</evidence>
<comment type="caution">
    <text evidence="3">The sequence shown here is derived from an EMBL/GenBank/DDBJ whole genome shotgun (WGS) entry which is preliminary data.</text>
</comment>
<dbReference type="Proteomes" id="UP000078356">
    <property type="component" value="Unassembled WGS sequence"/>
</dbReference>
<dbReference type="RefSeq" id="WP_064306695.1">
    <property type="nucleotide sequence ID" value="NZ_LWCR01000001.1"/>
</dbReference>
<dbReference type="InterPro" id="IPR009739">
    <property type="entry name" value="LprI-like_N"/>
</dbReference>
<proteinExistence type="predicted"/>
<gene>
    <name evidence="3" type="ORF">A4V15_01070</name>
</gene>
<accession>A0A178LP60</accession>
<evidence type="ECO:0000313" key="3">
    <source>
        <dbReference type="EMBL" id="OAN32325.1"/>
    </source>
</evidence>
<sequence length="126" mass="13824">MSAFRLSSLLLVLTVPPLALAAEQPPADCDRQGSEAQLAACAAGDLAAAEARLADVYSRRLAATAPTQRPAFERLQQLWQDDRAPRCATATRGFQGAMQQLQYLSCLKSVTQLRLDDLQRQLPRRD</sequence>